<evidence type="ECO:0000256" key="2">
    <source>
        <dbReference type="ARBA" id="ARBA00022771"/>
    </source>
</evidence>
<comment type="caution">
    <text evidence="7">The sequence shown here is derived from an EMBL/GenBank/DDBJ whole genome shotgun (WGS) entry which is preliminary data.</text>
</comment>
<keyword evidence="3" id="KW-0862">Zinc</keyword>
<keyword evidence="1" id="KW-0479">Metal-binding</keyword>
<dbReference type="InterPro" id="IPR051438">
    <property type="entry name" value="RNF_E3_ubiq-protein_ligase"/>
</dbReference>
<organism evidence="7 8">
    <name type="scientific">Skeletonema marinoi</name>
    <dbReference type="NCBI Taxonomy" id="267567"/>
    <lineage>
        <taxon>Eukaryota</taxon>
        <taxon>Sar</taxon>
        <taxon>Stramenopiles</taxon>
        <taxon>Ochrophyta</taxon>
        <taxon>Bacillariophyta</taxon>
        <taxon>Coscinodiscophyceae</taxon>
        <taxon>Thalassiosirophycidae</taxon>
        <taxon>Thalassiosirales</taxon>
        <taxon>Skeletonemataceae</taxon>
        <taxon>Skeletonema</taxon>
        <taxon>Skeletonema marinoi-dohrnii complex</taxon>
    </lineage>
</organism>
<feature type="domain" description="RING-type" evidence="6">
    <location>
        <begin position="24"/>
        <end position="62"/>
    </location>
</feature>
<accession>A0AAD9DBT3</accession>
<dbReference type="InterPro" id="IPR017907">
    <property type="entry name" value="Znf_RING_CS"/>
</dbReference>
<evidence type="ECO:0000256" key="1">
    <source>
        <dbReference type="ARBA" id="ARBA00022723"/>
    </source>
</evidence>
<evidence type="ECO:0000256" key="4">
    <source>
        <dbReference type="PROSITE-ProRule" id="PRU00175"/>
    </source>
</evidence>
<dbReference type="GO" id="GO:0000209">
    <property type="term" value="P:protein polyubiquitination"/>
    <property type="evidence" value="ECO:0007669"/>
    <property type="project" value="TreeGrafter"/>
</dbReference>
<dbReference type="Proteomes" id="UP001224775">
    <property type="component" value="Unassembled WGS sequence"/>
</dbReference>
<sequence>MTSNTAPPHAPPVALDNIPDDFICSICLTVPAEPLITPCDHVFCKSCIHQALNDRNLCPNDRRPCTAGQLKRLEGLSLRVWSGIQVKCGGHDSGCAWRGSIADYSFHVENNCSVGKNPQGNIQNNKELMGELETLRHENLELKGQLENDNEAYRELMEELETLRRENLELKGRLEVANEANSDSEDDDSAFDENLVKEMTVEGAGLREINGTYVRIGQNDNVSKFMRTSRYNGRSVDFMLFRCRLTDGSRRWYISIVPENAHPGTTQDIDFYDVVPSQQHSLDPNILPPRDGWVVIPGNGGVGPAPQVCPKESNVVGDNNEMG</sequence>
<dbReference type="PROSITE" id="PS00518">
    <property type="entry name" value="ZF_RING_1"/>
    <property type="match status" value="1"/>
</dbReference>
<keyword evidence="2 4" id="KW-0863">Zinc-finger</keyword>
<dbReference type="InterPro" id="IPR013083">
    <property type="entry name" value="Znf_RING/FYVE/PHD"/>
</dbReference>
<dbReference type="SMART" id="SM00184">
    <property type="entry name" value="RING"/>
    <property type="match status" value="1"/>
</dbReference>
<dbReference type="Pfam" id="PF13923">
    <property type="entry name" value="zf-C3HC4_2"/>
    <property type="match status" value="1"/>
</dbReference>
<dbReference type="GO" id="GO:0008270">
    <property type="term" value="F:zinc ion binding"/>
    <property type="evidence" value="ECO:0007669"/>
    <property type="project" value="UniProtKB-KW"/>
</dbReference>
<dbReference type="Gene3D" id="3.30.40.10">
    <property type="entry name" value="Zinc/RING finger domain, C3HC4 (zinc finger)"/>
    <property type="match status" value="1"/>
</dbReference>
<evidence type="ECO:0000313" key="8">
    <source>
        <dbReference type="Proteomes" id="UP001224775"/>
    </source>
</evidence>
<feature type="coiled-coil region" evidence="5">
    <location>
        <begin position="125"/>
        <end position="180"/>
    </location>
</feature>
<reference evidence="7" key="1">
    <citation type="submission" date="2023-06" db="EMBL/GenBank/DDBJ databases">
        <title>Survivors Of The Sea: Transcriptome response of Skeletonema marinoi to long-term dormancy.</title>
        <authorList>
            <person name="Pinder M.I.M."/>
            <person name="Kourtchenko O."/>
            <person name="Robertson E.K."/>
            <person name="Larsson T."/>
            <person name="Maumus F."/>
            <person name="Osuna-Cruz C.M."/>
            <person name="Vancaester E."/>
            <person name="Stenow R."/>
            <person name="Vandepoele K."/>
            <person name="Ploug H."/>
            <person name="Bruchert V."/>
            <person name="Godhe A."/>
            <person name="Topel M."/>
        </authorList>
    </citation>
    <scope>NUCLEOTIDE SEQUENCE</scope>
    <source>
        <strain evidence="7">R05AC</strain>
    </source>
</reference>
<dbReference type="SUPFAM" id="SSF57850">
    <property type="entry name" value="RING/U-box"/>
    <property type="match status" value="1"/>
</dbReference>
<name>A0AAD9DBT3_9STRA</name>
<gene>
    <name evidence="7" type="ORF">QTG54_008045</name>
</gene>
<dbReference type="PROSITE" id="PS50089">
    <property type="entry name" value="ZF_RING_2"/>
    <property type="match status" value="1"/>
</dbReference>
<dbReference type="InterPro" id="IPR001841">
    <property type="entry name" value="Znf_RING"/>
</dbReference>
<evidence type="ECO:0000313" key="7">
    <source>
        <dbReference type="EMBL" id="KAK1741567.1"/>
    </source>
</evidence>
<keyword evidence="5" id="KW-0175">Coiled coil</keyword>
<evidence type="ECO:0000256" key="5">
    <source>
        <dbReference type="SAM" id="Coils"/>
    </source>
</evidence>
<protein>
    <recommendedName>
        <fullName evidence="6">RING-type domain-containing protein</fullName>
    </recommendedName>
</protein>
<dbReference type="AlphaFoldDB" id="A0AAD9DBT3"/>
<proteinExistence type="predicted"/>
<keyword evidence="8" id="KW-1185">Reference proteome</keyword>
<evidence type="ECO:0000256" key="3">
    <source>
        <dbReference type="ARBA" id="ARBA00022833"/>
    </source>
</evidence>
<dbReference type="PANTHER" id="PTHR46016">
    <property type="entry name" value="ZINC FINGER, RING/FYVE/PHD-TYPE"/>
    <property type="match status" value="1"/>
</dbReference>
<dbReference type="PANTHER" id="PTHR46016:SF1">
    <property type="entry name" value="RING-TYPE DOMAIN-CONTAINING PROTEIN"/>
    <property type="match status" value="1"/>
</dbReference>
<dbReference type="EMBL" id="JATAAI010000013">
    <property type="protein sequence ID" value="KAK1741567.1"/>
    <property type="molecule type" value="Genomic_DNA"/>
</dbReference>
<evidence type="ECO:0000259" key="6">
    <source>
        <dbReference type="PROSITE" id="PS50089"/>
    </source>
</evidence>
<dbReference type="GO" id="GO:0061630">
    <property type="term" value="F:ubiquitin protein ligase activity"/>
    <property type="evidence" value="ECO:0007669"/>
    <property type="project" value="TreeGrafter"/>
</dbReference>
<dbReference type="GO" id="GO:0006511">
    <property type="term" value="P:ubiquitin-dependent protein catabolic process"/>
    <property type="evidence" value="ECO:0007669"/>
    <property type="project" value="TreeGrafter"/>
</dbReference>